<evidence type="ECO:0000256" key="2">
    <source>
        <dbReference type="ARBA" id="ARBA00009560"/>
    </source>
</evidence>
<comment type="function">
    <text evidence="6">Participates in DNA repair and in chromosomal DNA replication.</text>
</comment>
<evidence type="ECO:0000313" key="9">
    <source>
        <dbReference type="EMBL" id="CAH1116732.1"/>
    </source>
</evidence>
<dbReference type="Pfam" id="PF12213">
    <property type="entry name" value="Dpoe2NT"/>
    <property type="match status" value="1"/>
</dbReference>
<organism evidence="9 10">
    <name type="scientific">Phaedon cochleariae</name>
    <name type="common">Mustard beetle</name>
    <dbReference type="NCBI Taxonomy" id="80249"/>
    <lineage>
        <taxon>Eukaryota</taxon>
        <taxon>Metazoa</taxon>
        <taxon>Ecdysozoa</taxon>
        <taxon>Arthropoda</taxon>
        <taxon>Hexapoda</taxon>
        <taxon>Insecta</taxon>
        <taxon>Pterygota</taxon>
        <taxon>Neoptera</taxon>
        <taxon>Endopterygota</taxon>
        <taxon>Coleoptera</taxon>
        <taxon>Polyphaga</taxon>
        <taxon>Cucujiformia</taxon>
        <taxon>Chrysomeloidea</taxon>
        <taxon>Chrysomelidae</taxon>
        <taxon>Chrysomelinae</taxon>
        <taxon>Chrysomelini</taxon>
        <taxon>Phaedon</taxon>
    </lineage>
</organism>
<feature type="domain" description="DNA polymerase epsilon subunit B N-terminal" evidence="8">
    <location>
        <begin position="5"/>
        <end position="80"/>
    </location>
</feature>
<keyword evidence="4 6" id="KW-0238">DNA-binding</keyword>
<evidence type="ECO:0000256" key="6">
    <source>
        <dbReference type="PIRNR" id="PIRNR000799"/>
    </source>
</evidence>
<keyword evidence="10" id="KW-1185">Reference proteome</keyword>
<dbReference type="PANTHER" id="PTHR12708:SF0">
    <property type="entry name" value="DNA POLYMERASE EPSILON SUBUNIT 2"/>
    <property type="match status" value="1"/>
</dbReference>
<dbReference type="GO" id="GO:0008622">
    <property type="term" value="C:epsilon DNA polymerase complex"/>
    <property type="evidence" value="ECO:0007669"/>
    <property type="project" value="UniProtKB-UniRule"/>
</dbReference>
<accession>A0A9P0D864</accession>
<gene>
    <name evidence="9" type="ORF">PHAECO_LOCUS450</name>
</gene>
<evidence type="ECO:0000259" key="8">
    <source>
        <dbReference type="Pfam" id="PF12213"/>
    </source>
</evidence>
<evidence type="ECO:0000259" key="7">
    <source>
        <dbReference type="Pfam" id="PF04042"/>
    </source>
</evidence>
<evidence type="ECO:0000256" key="3">
    <source>
        <dbReference type="ARBA" id="ARBA00022705"/>
    </source>
</evidence>
<dbReference type="PIRSF" id="PIRSF000799">
    <property type="entry name" value="DNA_pol_eps_2"/>
    <property type="match status" value="1"/>
</dbReference>
<keyword evidence="5 6" id="KW-0539">Nucleus</keyword>
<dbReference type="GO" id="GO:0003677">
    <property type="term" value="F:DNA binding"/>
    <property type="evidence" value="ECO:0007669"/>
    <property type="project" value="UniProtKB-UniRule"/>
</dbReference>
<evidence type="ECO:0000256" key="4">
    <source>
        <dbReference type="ARBA" id="ARBA00023125"/>
    </source>
</evidence>
<dbReference type="InterPro" id="IPR016266">
    <property type="entry name" value="POLE2"/>
</dbReference>
<reference evidence="9" key="1">
    <citation type="submission" date="2022-01" db="EMBL/GenBank/DDBJ databases">
        <authorList>
            <person name="King R."/>
        </authorList>
    </citation>
    <scope>NUCLEOTIDE SEQUENCE</scope>
</reference>
<comment type="subcellular location">
    <subcellularLocation>
        <location evidence="1 6">Nucleus</location>
    </subcellularLocation>
</comment>
<reference evidence="9" key="2">
    <citation type="submission" date="2022-10" db="EMBL/GenBank/DDBJ databases">
        <authorList>
            <consortium name="ENA_rothamsted_submissions"/>
            <consortium name="culmorum"/>
            <person name="King R."/>
        </authorList>
    </citation>
    <scope>NUCLEOTIDE SEQUENCE</scope>
</reference>
<dbReference type="OrthoDB" id="10254730at2759"/>
<dbReference type="Proteomes" id="UP001153737">
    <property type="component" value="Chromosome 1"/>
</dbReference>
<dbReference type="Gene3D" id="1.10.8.60">
    <property type="match status" value="1"/>
</dbReference>
<dbReference type="PANTHER" id="PTHR12708">
    <property type="entry name" value="DNA POLYMERASE EPSILON SUBUNIT B"/>
    <property type="match status" value="1"/>
</dbReference>
<keyword evidence="3 6" id="KW-0235">DNA replication</keyword>
<dbReference type="GO" id="GO:0006261">
    <property type="term" value="P:DNA-templated DNA replication"/>
    <property type="evidence" value="ECO:0007669"/>
    <property type="project" value="InterPro"/>
</dbReference>
<dbReference type="InterPro" id="IPR024639">
    <property type="entry name" value="DNA_pol_e_bsu_N"/>
</dbReference>
<evidence type="ECO:0000256" key="1">
    <source>
        <dbReference type="ARBA" id="ARBA00004123"/>
    </source>
</evidence>
<dbReference type="InterPro" id="IPR007185">
    <property type="entry name" value="DNA_pol_a/d/e_bsu"/>
</dbReference>
<dbReference type="Gene3D" id="3.60.21.60">
    <property type="match status" value="1"/>
</dbReference>
<protein>
    <recommendedName>
        <fullName evidence="6">DNA polymerase epsilon subunit</fullName>
    </recommendedName>
    <alternativeName>
        <fullName evidence="6">DNA polymerase II subunit 2</fullName>
    </alternativeName>
</protein>
<evidence type="ECO:0000256" key="5">
    <source>
        <dbReference type="ARBA" id="ARBA00023242"/>
    </source>
</evidence>
<name>A0A9P0D864_PHACE</name>
<dbReference type="EMBL" id="OU896707">
    <property type="protein sequence ID" value="CAH1116732.1"/>
    <property type="molecule type" value="Genomic_DNA"/>
</dbReference>
<evidence type="ECO:0000313" key="10">
    <source>
        <dbReference type="Proteomes" id="UP001153737"/>
    </source>
</evidence>
<proteinExistence type="inferred from homology"/>
<dbReference type="GO" id="GO:0042276">
    <property type="term" value="P:error-prone translesion synthesis"/>
    <property type="evidence" value="ECO:0007669"/>
    <property type="project" value="TreeGrafter"/>
</dbReference>
<comment type="similarity">
    <text evidence="2 6">Belongs to the DNA polymerase epsilon subunit B family.</text>
</comment>
<feature type="domain" description="DNA polymerase alpha/delta/epsilon subunit B" evidence="7">
    <location>
        <begin position="284"/>
        <end position="482"/>
    </location>
</feature>
<dbReference type="AlphaFoldDB" id="A0A9P0D864"/>
<sequence>MNQIEKLSKRLQTALKLSGFSIRREFCSLLVEKFSEQNIDLWDNTAFDTVVKNLCNSLEKQCLSEKSIEREHIDRAIEVCLHSGYDRHESIFSVINAFDFPKLSFNPDRKLYYVDKSGSIFLSDADSKAKVFRDRYFTILQRTKRNFEQAAMIREKDRLQLQTIDYLLTLSYVTLEHTLILGCLTQVSEGKWHLEDPTGMVELDLVHAKYHSGFFVENSFILVNGYYEDRILHVSTVVLPPGEEYKNSRFSFGSLNYFGGPSSAPLRDSEKLRNHLIQNKDNPILFFSDVWLDHPLVFEKLEILFDGFQDLPPVAFVFMGNFMSNSHGSEMMDDLKSLFKRLGELIMKFPNLSNNSQFVFVPGLSDPCTPHMVPRFGLPDYVTSDMKKVFPKAIFPTNPCKIQYCTREIVLFRADLTPKFLQGTLFKPSKEDIGDCLKKTIISQGHLSPLSLNSLTVHWNFDHCLRLYPLPDLVVIGDKFEAYGGEYKDCHVINPGSFCENGFEFKAYIPSANAIGDCDLDINS</sequence>
<dbReference type="Pfam" id="PF04042">
    <property type="entry name" value="DNA_pol_E_B"/>
    <property type="match status" value="1"/>
</dbReference>